<keyword evidence="4" id="KW-0175">Coiled coil</keyword>
<dbReference type="STRING" id="158441.A0A226DZK7"/>
<feature type="region of interest" description="Disordered" evidence="5">
    <location>
        <begin position="901"/>
        <end position="920"/>
    </location>
</feature>
<reference evidence="7 8" key="1">
    <citation type="submission" date="2015-12" db="EMBL/GenBank/DDBJ databases">
        <title>The genome of Folsomia candida.</title>
        <authorList>
            <person name="Faddeeva A."/>
            <person name="Derks M.F."/>
            <person name="Anvar Y."/>
            <person name="Smit S."/>
            <person name="Van Straalen N."/>
            <person name="Roelofs D."/>
        </authorList>
    </citation>
    <scope>NUCLEOTIDE SEQUENCE [LARGE SCALE GENOMIC DNA]</scope>
    <source>
        <strain evidence="7 8">VU population</strain>
        <tissue evidence="7">Whole body</tissue>
    </source>
</reference>
<dbReference type="Gene3D" id="3.90.660.10">
    <property type="match status" value="1"/>
</dbReference>
<comment type="caution">
    <text evidence="7">The sequence shown here is derived from an EMBL/GenBank/DDBJ whole genome shotgun (WGS) entry which is preliminary data.</text>
</comment>
<dbReference type="Gene3D" id="1.10.287.80">
    <property type="entry name" value="ATP synthase, gamma subunit, helix hairpin domain"/>
    <property type="match status" value="1"/>
</dbReference>
<keyword evidence="7" id="KW-0489">Methyltransferase</keyword>
<dbReference type="InterPro" id="IPR036388">
    <property type="entry name" value="WH-like_DNA-bd_sf"/>
</dbReference>
<organism evidence="7 8">
    <name type="scientific">Folsomia candida</name>
    <name type="common">Springtail</name>
    <dbReference type="NCBI Taxonomy" id="158441"/>
    <lineage>
        <taxon>Eukaryota</taxon>
        <taxon>Metazoa</taxon>
        <taxon>Ecdysozoa</taxon>
        <taxon>Arthropoda</taxon>
        <taxon>Hexapoda</taxon>
        <taxon>Collembola</taxon>
        <taxon>Entomobryomorpha</taxon>
        <taxon>Isotomoidea</taxon>
        <taxon>Isotomidae</taxon>
        <taxon>Proisotominae</taxon>
        <taxon>Folsomia</taxon>
    </lineage>
</organism>
<dbReference type="Proteomes" id="UP000198287">
    <property type="component" value="Unassembled WGS sequence"/>
</dbReference>
<feature type="compositionally biased region" description="Low complexity" evidence="5">
    <location>
        <begin position="24"/>
        <end position="40"/>
    </location>
</feature>
<dbReference type="Gene3D" id="3.50.50.60">
    <property type="entry name" value="FAD/NAD(P)-binding domain"/>
    <property type="match status" value="2"/>
</dbReference>
<keyword evidence="3" id="KW-0560">Oxidoreductase</keyword>
<dbReference type="InterPro" id="IPR036188">
    <property type="entry name" value="FAD/NAD-bd_sf"/>
</dbReference>
<dbReference type="Pfam" id="PF01593">
    <property type="entry name" value="Amino_oxidase"/>
    <property type="match status" value="1"/>
</dbReference>
<dbReference type="GO" id="GO:0032259">
    <property type="term" value="P:methylation"/>
    <property type="evidence" value="ECO:0007669"/>
    <property type="project" value="UniProtKB-KW"/>
</dbReference>
<protein>
    <submittedName>
        <fullName evidence="7">Lysine-specific histone demethylase 1A</fullName>
    </submittedName>
</protein>
<dbReference type="Pfam" id="PF04433">
    <property type="entry name" value="SWIRM"/>
    <property type="match status" value="1"/>
</dbReference>
<dbReference type="SUPFAM" id="SSF54373">
    <property type="entry name" value="FAD-linked reductases, C-terminal domain"/>
    <property type="match status" value="1"/>
</dbReference>
<comment type="similarity">
    <text evidence="2">Belongs to the flavin monoamine oxidase family.</text>
</comment>
<dbReference type="SUPFAM" id="SSF46689">
    <property type="entry name" value="Homeodomain-like"/>
    <property type="match status" value="1"/>
</dbReference>
<feature type="region of interest" description="Disordered" evidence="5">
    <location>
        <begin position="123"/>
        <end position="143"/>
    </location>
</feature>
<feature type="coiled-coil region" evidence="4">
    <location>
        <begin position="503"/>
        <end position="530"/>
    </location>
</feature>
<dbReference type="GO" id="GO:0005634">
    <property type="term" value="C:nucleus"/>
    <property type="evidence" value="ECO:0007669"/>
    <property type="project" value="UniProtKB-SubCell"/>
</dbReference>
<dbReference type="PROSITE" id="PS50934">
    <property type="entry name" value="SWIRM"/>
    <property type="match status" value="1"/>
</dbReference>
<evidence type="ECO:0000256" key="4">
    <source>
        <dbReference type="SAM" id="Coils"/>
    </source>
</evidence>
<sequence length="920" mass="102841">MSQNRNLFDQDRSKTRRRGRQIINNENNPNPNKTPSPESSVIILSDPEDNGTNNHFTPPRRRHHVHHERCPSSSSESSSGVSFIPQSQASSKPISKLSIMSPIVNVKKEKFFTGSGRVLRERKVSDDDDLDEDEDAPLDEDDIDDGLFILREDNEDIGTPPALDDEELESDVGWKFDDESEQDDPKGLEGAAFQSRFPFDRLSTAEAMAFYDIAQAPIQTQKMYLHLRNRTLQCWLQNPRKELTFRTLWDGLESPYNSDQLLAARVYIFLNRHGYINFGIFETVSPPVKPTGRKVVVIGAGVSGLAAARQLKRFGLDVTVVESRDRVGGRVVTFRKAQYIADLGAMVVTGLGGNPLSILSKQIKMDLHKIKQKCPLYEADGETVPKEKDEKIEMEFNRLLEASSYISHHLDFNYVNGKAVSLGQALEWVIKLQEKRVKEQQLTYYSKVQNLLDTQKELVTKMLLQKRAIENLKNSLSEIKSKVGNRRRDATQEFAQLATDNDLKELVEKYDVFENDLKDTEDKLLVLESDPPPDVYLSPRDRQILDWHFANLEFANAAPLSNLSLKNWDQDDDFEFTGKHLTIRNGYSSVPVALSDGIEIKFNRAVREIITNGPRGVQIVTTEASGESLDKTIYNADTVLCTLPLGVLRHSIDFFNGVVVPSSQINFKQICAHNVVQFTPPLPGWKTEAVNRLGFGNLNKVVLCFDSIFWDPSCNLFGHVGSTTASRGELFLFWNLYRAPVLLALVAGDAAAVMEEVSDDVVVGRCLAVLKAIFGGIVPQPREFIVTRWKNDPWSKGSYSFVAVGASGNDYDLLAAPVSPANSKSPGEAVINDALKPKDEPHRLYFAGEHTIRNYPATVHGALLSGLREAGRIADEVLGRPYDPDNASKLLPSLMKTPSTYSYPSHVPPCDSQAPQFSSS</sequence>
<feature type="compositionally biased region" description="Basic residues" evidence="5">
    <location>
        <begin position="58"/>
        <end position="67"/>
    </location>
</feature>
<evidence type="ECO:0000256" key="5">
    <source>
        <dbReference type="SAM" id="MobiDB-lite"/>
    </source>
</evidence>
<evidence type="ECO:0000259" key="6">
    <source>
        <dbReference type="PROSITE" id="PS50934"/>
    </source>
</evidence>
<keyword evidence="7" id="KW-0808">Transferase</keyword>
<dbReference type="SUPFAM" id="SSF51905">
    <property type="entry name" value="FAD/NAD(P)-binding domain"/>
    <property type="match status" value="1"/>
</dbReference>
<dbReference type="PANTHER" id="PTHR10742">
    <property type="entry name" value="FLAVIN MONOAMINE OXIDASE"/>
    <property type="match status" value="1"/>
</dbReference>
<proteinExistence type="inferred from homology"/>
<keyword evidence="8" id="KW-1185">Reference proteome</keyword>
<feature type="compositionally biased region" description="Acidic residues" evidence="5">
    <location>
        <begin position="126"/>
        <end position="143"/>
    </location>
</feature>
<dbReference type="InterPro" id="IPR009057">
    <property type="entry name" value="Homeodomain-like_sf"/>
</dbReference>
<dbReference type="InterPro" id="IPR050281">
    <property type="entry name" value="Flavin_monoamine_oxidase"/>
</dbReference>
<evidence type="ECO:0000256" key="2">
    <source>
        <dbReference type="ARBA" id="ARBA00005995"/>
    </source>
</evidence>
<dbReference type="PRINTS" id="PR00419">
    <property type="entry name" value="ADXRDTASE"/>
</dbReference>
<comment type="subcellular location">
    <subcellularLocation>
        <location evidence="1">Nucleus</location>
    </subcellularLocation>
</comment>
<dbReference type="FunFam" id="1.10.10.10:FF:000064">
    <property type="entry name" value="Lysine-specific histone demethylase 1A"/>
    <property type="match status" value="1"/>
</dbReference>
<dbReference type="Gene3D" id="1.10.10.10">
    <property type="entry name" value="Winged helix-like DNA-binding domain superfamily/Winged helix DNA-binding domain"/>
    <property type="match status" value="1"/>
</dbReference>
<dbReference type="PANTHER" id="PTHR10742:SF386">
    <property type="entry name" value="LYSINE-SPECIFIC HISTONE DEMETHYLASE 1A"/>
    <property type="match status" value="1"/>
</dbReference>
<dbReference type="GO" id="GO:0140682">
    <property type="term" value="F:FAD-dependent H3K4me/H3K4me3 demethylase activity"/>
    <property type="evidence" value="ECO:0007669"/>
    <property type="project" value="UniProtKB-ARBA"/>
</dbReference>
<evidence type="ECO:0000256" key="1">
    <source>
        <dbReference type="ARBA" id="ARBA00004123"/>
    </source>
</evidence>
<feature type="compositionally biased region" description="Polar residues" evidence="5">
    <location>
        <begin position="84"/>
        <end position="93"/>
    </location>
</feature>
<accession>A0A226DZK7</accession>
<dbReference type="OrthoDB" id="9982100at2759"/>
<feature type="region of interest" description="Disordered" evidence="5">
    <location>
        <begin position="1"/>
        <end position="93"/>
    </location>
</feature>
<dbReference type="AlphaFoldDB" id="A0A226DZK7"/>
<name>A0A226DZK7_FOLCA</name>
<dbReference type="EMBL" id="LNIX01000009">
    <property type="protein sequence ID" value="OXA50448.1"/>
    <property type="molecule type" value="Genomic_DNA"/>
</dbReference>
<feature type="compositionally biased region" description="Low complexity" evidence="5">
    <location>
        <begin position="72"/>
        <end position="82"/>
    </location>
</feature>
<dbReference type="GO" id="GO:0050660">
    <property type="term" value="F:flavin adenine dinucleotide binding"/>
    <property type="evidence" value="ECO:0007669"/>
    <property type="project" value="TreeGrafter"/>
</dbReference>
<dbReference type="InterPro" id="IPR002937">
    <property type="entry name" value="Amino_oxidase"/>
</dbReference>
<dbReference type="GO" id="GO:0003682">
    <property type="term" value="F:chromatin binding"/>
    <property type="evidence" value="ECO:0007669"/>
    <property type="project" value="TreeGrafter"/>
</dbReference>
<dbReference type="OMA" id="SSRGEMF"/>
<evidence type="ECO:0000313" key="8">
    <source>
        <dbReference type="Proteomes" id="UP000198287"/>
    </source>
</evidence>
<gene>
    <name evidence="7" type="ORF">Fcan01_14854</name>
</gene>
<feature type="domain" description="SWIRM" evidence="6">
    <location>
        <begin position="188"/>
        <end position="287"/>
    </location>
</feature>
<dbReference type="InterPro" id="IPR007526">
    <property type="entry name" value="SWIRM"/>
</dbReference>
<dbReference type="GO" id="GO:0008168">
    <property type="term" value="F:methyltransferase activity"/>
    <property type="evidence" value="ECO:0007669"/>
    <property type="project" value="UniProtKB-KW"/>
</dbReference>
<evidence type="ECO:0000313" key="7">
    <source>
        <dbReference type="EMBL" id="OXA50448.1"/>
    </source>
</evidence>
<dbReference type="FunFam" id="3.50.50.60:FF:000029">
    <property type="entry name" value="Lysine-specific histone demethylase"/>
    <property type="match status" value="1"/>
</dbReference>
<evidence type="ECO:0000256" key="3">
    <source>
        <dbReference type="ARBA" id="ARBA00023002"/>
    </source>
</evidence>